<sequence length="452" mass="48328">MRSTMVEKVDVAVIGGGPAGMTAASRIKRLKPELRVAVFERSGYVSYAPCGLPYYLGGLVDSLEHLVHYPVRVFTEERGIEVYTRTEVVEVGDGYLRARDASGERTYEWGKLLIATGARPKVPPVEGVDLEGVFTLRVLEDGEKARRYLEKATRVAVVGGGYIGLEVAENLVRAGKTVLLFEVLDHVFPAVDPDMALLVEKELARNGVELHLGEGLKGIHGRDRVESLETTKGEYKVDAVFIATGVAPETRLAEKLGVKKGSTGALSVDKSMRTNVDDVYAAGDVAEALNLVTGKNDWFPLAPVANKMGYVAGAAMAGLKAEFPGAVGTSITKVFGLEVGRAGLTTARAQQEGFDPVSVMINANSKASYYPGSSAMSVKLIADRRTGQLLGGQIIGGDGVLARLNSLAVLLSFRARVEDAFFSDLGYAPPFSPVWDPIVTAARVLLGKIREA</sequence>
<dbReference type="PANTHER" id="PTHR43429:SF1">
    <property type="entry name" value="NAD(P)H SULFUR OXIDOREDUCTASE (COA-DEPENDENT)"/>
    <property type="match status" value="1"/>
</dbReference>
<dbReference type="PRINTS" id="PR00368">
    <property type="entry name" value="FADPNR"/>
</dbReference>
<keyword evidence="6" id="KW-0676">Redox-active center</keyword>
<dbReference type="GO" id="GO:0016491">
    <property type="term" value="F:oxidoreductase activity"/>
    <property type="evidence" value="ECO:0007669"/>
    <property type="project" value="UniProtKB-KW"/>
</dbReference>
<dbReference type="Pfam" id="PF07992">
    <property type="entry name" value="Pyr_redox_2"/>
    <property type="match status" value="1"/>
</dbReference>
<evidence type="ECO:0000256" key="6">
    <source>
        <dbReference type="ARBA" id="ARBA00023284"/>
    </source>
</evidence>
<keyword evidence="4" id="KW-0274">FAD</keyword>
<evidence type="ECO:0000256" key="2">
    <source>
        <dbReference type="ARBA" id="ARBA00009130"/>
    </source>
</evidence>
<gene>
    <name evidence="9" type="ordered locus">Tpen_0143</name>
</gene>
<dbReference type="InterPro" id="IPR023753">
    <property type="entry name" value="FAD/NAD-binding_dom"/>
</dbReference>
<dbReference type="eggNOG" id="arCOG01069">
    <property type="taxonomic scope" value="Archaea"/>
</dbReference>
<organism evidence="9 10">
    <name type="scientific">Thermofilum pendens (strain DSM 2475 / Hrk 5)</name>
    <dbReference type="NCBI Taxonomy" id="368408"/>
    <lineage>
        <taxon>Archaea</taxon>
        <taxon>Thermoproteota</taxon>
        <taxon>Thermoprotei</taxon>
        <taxon>Thermofilales</taxon>
        <taxon>Thermofilaceae</taxon>
        <taxon>Thermofilum</taxon>
    </lineage>
</organism>
<dbReference type="HOGENOM" id="CLU_003291_1_3_2"/>
<reference evidence="10" key="1">
    <citation type="journal article" date="2008" name="J. Bacteriol.">
        <title>Genome sequence of Thermofilum pendens reveals an exceptional loss of biosynthetic pathways without genome reduction.</title>
        <authorList>
            <person name="Anderson I."/>
            <person name="Rodriguez J."/>
            <person name="Susanti D."/>
            <person name="Porat I."/>
            <person name="Reich C."/>
            <person name="Ulrich L.E."/>
            <person name="Elkins J.G."/>
            <person name="Mavromatis K."/>
            <person name="Lykidis A."/>
            <person name="Kim E."/>
            <person name="Thompson L.S."/>
            <person name="Nolan M."/>
            <person name="Land M."/>
            <person name="Copeland A."/>
            <person name="Lapidus A."/>
            <person name="Lucas S."/>
            <person name="Detter C."/>
            <person name="Zhulin I.B."/>
            <person name="Olsen G.J."/>
            <person name="Whitman W."/>
            <person name="Mukhopadhyay B."/>
            <person name="Bristow J."/>
            <person name="Kyrpides N."/>
        </authorList>
    </citation>
    <scope>NUCLEOTIDE SEQUENCE [LARGE SCALE GENOMIC DNA]</scope>
    <source>
        <strain evidence="10">DSM 2475 / Hrk 5</strain>
    </source>
</reference>
<evidence type="ECO:0000256" key="1">
    <source>
        <dbReference type="ARBA" id="ARBA00001974"/>
    </source>
</evidence>
<dbReference type="EnsemblBacteria" id="ABL77553">
    <property type="protein sequence ID" value="ABL77553"/>
    <property type="gene ID" value="Tpen_0143"/>
</dbReference>
<keyword evidence="5" id="KW-0560">Oxidoreductase</keyword>
<dbReference type="Gene3D" id="3.50.50.60">
    <property type="entry name" value="FAD/NAD(P)-binding domain"/>
    <property type="match status" value="2"/>
</dbReference>
<dbReference type="InterPro" id="IPR004099">
    <property type="entry name" value="Pyr_nucl-diS_OxRdtase_dimer"/>
</dbReference>
<evidence type="ECO:0000313" key="9">
    <source>
        <dbReference type="EMBL" id="ABL77553.1"/>
    </source>
</evidence>
<dbReference type="PRINTS" id="PR00411">
    <property type="entry name" value="PNDRDTASEI"/>
</dbReference>
<evidence type="ECO:0000259" key="7">
    <source>
        <dbReference type="Pfam" id="PF02852"/>
    </source>
</evidence>
<evidence type="ECO:0000259" key="8">
    <source>
        <dbReference type="Pfam" id="PF07992"/>
    </source>
</evidence>
<evidence type="ECO:0000256" key="4">
    <source>
        <dbReference type="ARBA" id="ARBA00022827"/>
    </source>
</evidence>
<dbReference type="SUPFAM" id="SSF51905">
    <property type="entry name" value="FAD/NAD(P)-binding domain"/>
    <property type="match status" value="1"/>
</dbReference>
<comment type="similarity">
    <text evidence="2">Belongs to the class-III pyridine nucleotide-disulfide oxidoreductase family.</text>
</comment>
<dbReference type="InterPro" id="IPR036188">
    <property type="entry name" value="FAD/NAD-bd_sf"/>
</dbReference>
<dbReference type="STRING" id="368408.Tpen_0143"/>
<evidence type="ECO:0000256" key="5">
    <source>
        <dbReference type="ARBA" id="ARBA00023002"/>
    </source>
</evidence>
<accession>A1RWH3</accession>
<feature type="domain" description="Pyridine nucleotide-disulphide oxidoreductase dimerisation" evidence="7">
    <location>
        <begin position="331"/>
        <end position="434"/>
    </location>
</feature>
<protein>
    <submittedName>
        <fullName evidence="9">NADPH:sulfur oxidoreductase</fullName>
    </submittedName>
</protein>
<dbReference type="SUPFAM" id="SSF55424">
    <property type="entry name" value="FAD/NAD-linked reductases, dimerisation (C-terminal) domain"/>
    <property type="match status" value="1"/>
</dbReference>
<dbReference type="Proteomes" id="UP000000641">
    <property type="component" value="Chromosome"/>
</dbReference>
<evidence type="ECO:0000313" key="10">
    <source>
        <dbReference type="Proteomes" id="UP000000641"/>
    </source>
</evidence>
<dbReference type="PANTHER" id="PTHR43429">
    <property type="entry name" value="PYRIDINE NUCLEOTIDE-DISULFIDE OXIDOREDUCTASE DOMAIN-CONTAINING"/>
    <property type="match status" value="1"/>
</dbReference>
<dbReference type="Pfam" id="PF02852">
    <property type="entry name" value="Pyr_redox_dim"/>
    <property type="match status" value="1"/>
</dbReference>
<keyword evidence="10" id="KW-1185">Reference proteome</keyword>
<dbReference type="AlphaFoldDB" id="A1RWH3"/>
<dbReference type="InterPro" id="IPR016156">
    <property type="entry name" value="FAD/NAD-linked_Rdtase_dimer_sf"/>
</dbReference>
<name>A1RWH3_THEPD</name>
<dbReference type="KEGG" id="tpe:Tpen_0143"/>
<dbReference type="InterPro" id="IPR050260">
    <property type="entry name" value="FAD-bd_OxRdtase"/>
</dbReference>
<evidence type="ECO:0000256" key="3">
    <source>
        <dbReference type="ARBA" id="ARBA00022630"/>
    </source>
</evidence>
<keyword evidence="3" id="KW-0285">Flavoprotein</keyword>
<feature type="domain" description="FAD/NAD(P)-binding" evidence="8">
    <location>
        <begin position="10"/>
        <end position="309"/>
    </location>
</feature>
<comment type="cofactor">
    <cofactor evidence="1">
        <name>FAD</name>
        <dbReference type="ChEBI" id="CHEBI:57692"/>
    </cofactor>
</comment>
<proteinExistence type="inferred from homology"/>
<dbReference type="EMBL" id="CP000505">
    <property type="protein sequence ID" value="ABL77553.1"/>
    <property type="molecule type" value="Genomic_DNA"/>
</dbReference>